<reference evidence="2" key="2">
    <citation type="submission" date="2023-01" db="EMBL/GenBank/DDBJ databases">
        <authorList>
            <person name="Sun Q."/>
            <person name="Evtushenko L."/>
        </authorList>
    </citation>
    <scope>NUCLEOTIDE SEQUENCE</scope>
    <source>
        <strain evidence="2">VKM Ac-1321</strain>
    </source>
</reference>
<evidence type="ECO:0000313" key="2">
    <source>
        <dbReference type="EMBL" id="GLL03086.1"/>
    </source>
</evidence>
<dbReference type="GO" id="GO:0008237">
    <property type="term" value="F:metallopeptidase activity"/>
    <property type="evidence" value="ECO:0007669"/>
    <property type="project" value="InterPro"/>
</dbReference>
<keyword evidence="3" id="KW-1185">Reference proteome</keyword>
<evidence type="ECO:0000313" key="3">
    <source>
        <dbReference type="Proteomes" id="UP001143480"/>
    </source>
</evidence>
<sequence length="427" mass="45611">MTGTTLTAMDTFARRLLSALAGLVAATAVSTPAAAYIPLKGYDGNGNVVCNSIKFTSGSVKVVLHTAEYTGTTVNDTAALLQAVKDVDRQIGLTGGTAAKISSTTSTTAPFVYGTPFNDTVPTIHVGFVTSIKEKDAIGQTKQMSISSCAYNEVQIAFLDQSVWGWDVRTPSDTGEALFSAGRNSTAGGTWFRPSYLHELMHAFGLHHTHGSYAFMNYGTRPWANRPAADAIRPLPDDAHGLRDLYPATGTRTEVALLNTWMDSDDTDHGAAQQKELCEPSTGAMIVDSLADPFQHFCGTTYTMPGGPTLGGSATVCVGAGIVTRVAVANYSTEDVQTELHMWFSTDTTWTVTGDVESADSYGRQVDENNSELLAHTFTVPSTLTSGATYRPIAQVDYWLDVDHDGVPDPGTTSYDWIPMRGAVNIC</sequence>
<dbReference type="InterPro" id="IPR024079">
    <property type="entry name" value="MetalloPept_cat_dom_sf"/>
</dbReference>
<dbReference type="Gene3D" id="3.40.390.10">
    <property type="entry name" value="Collagenase (Catalytic Domain)"/>
    <property type="match status" value="1"/>
</dbReference>
<keyword evidence="1" id="KW-0732">Signal</keyword>
<protein>
    <submittedName>
        <fullName evidence="2">Uncharacterized protein</fullName>
    </submittedName>
</protein>
<organism evidence="2 3">
    <name type="scientific">Dactylosporangium matsuzakiense</name>
    <dbReference type="NCBI Taxonomy" id="53360"/>
    <lineage>
        <taxon>Bacteria</taxon>
        <taxon>Bacillati</taxon>
        <taxon>Actinomycetota</taxon>
        <taxon>Actinomycetes</taxon>
        <taxon>Micromonosporales</taxon>
        <taxon>Micromonosporaceae</taxon>
        <taxon>Dactylosporangium</taxon>
    </lineage>
</organism>
<dbReference type="SUPFAM" id="SSF55486">
    <property type="entry name" value="Metalloproteases ('zincins'), catalytic domain"/>
    <property type="match status" value="1"/>
</dbReference>
<dbReference type="Proteomes" id="UP001143480">
    <property type="component" value="Unassembled WGS sequence"/>
</dbReference>
<comment type="caution">
    <text evidence="2">The sequence shown here is derived from an EMBL/GenBank/DDBJ whole genome shotgun (WGS) entry which is preliminary data.</text>
</comment>
<reference evidence="2" key="1">
    <citation type="journal article" date="2014" name="Int. J. Syst. Evol. Microbiol.">
        <title>Complete genome sequence of Corynebacterium casei LMG S-19264T (=DSM 44701T), isolated from a smear-ripened cheese.</title>
        <authorList>
            <consortium name="US DOE Joint Genome Institute (JGI-PGF)"/>
            <person name="Walter F."/>
            <person name="Albersmeier A."/>
            <person name="Kalinowski J."/>
            <person name="Ruckert C."/>
        </authorList>
    </citation>
    <scope>NUCLEOTIDE SEQUENCE</scope>
    <source>
        <strain evidence="2">VKM Ac-1321</strain>
    </source>
</reference>
<feature type="signal peptide" evidence="1">
    <location>
        <begin position="1"/>
        <end position="35"/>
    </location>
</feature>
<proteinExistence type="predicted"/>
<name>A0A9W6NN97_9ACTN</name>
<evidence type="ECO:0000256" key="1">
    <source>
        <dbReference type="SAM" id="SignalP"/>
    </source>
</evidence>
<dbReference type="AlphaFoldDB" id="A0A9W6NN97"/>
<feature type="chain" id="PRO_5040880399" evidence="1">
    <location>
        <begin position="36"/>
        <end position="427"/>
    </location>
</feature>
<dbReference type="EMBL" id="BSFP01000029">
    <property type="protein sequence ID" value="GLL03086.1"/>
    <property type="molecule type" value="Genomic_DNA"/>
</dbReference>
<gene>
    <name evidence="2" type="ORF">GCM10017581_048290</name>
</gene>
<accession>A0A9W6NN97</accession>